<keyword evidence="4" id="KW-1185">Reference proteome</keyword>
<evidence type="ECO:0000256" key="1">
    <source>
        <dbReference type="ARBA" id="ARBA00023002"/>
    </source>
</evidence>
<dbReference type="GO" id="GO:0016491">
    <property type="term" value="F:oxidoreductase activity"/>
    <property type="evidence" value="ECO:0007669"/>
    <property type="project" value="UniProtKB-KW"/>
</dbReference>
<name>A0AAD7L8P6_QUISA</name>
<dbReference type="InterPro" id="IPR046349">
    <property type="entry name" value="C1-like_sf"/>
</dbReference>
<dbReference type="KEGG" id="qsa:O6P43_025293"/>
<sequence length="462" mass="52867">MQMLQIYQVYFAAYLDEHGKILCKNAFDLISDDGIETYSFSPQMTKNIEEQEVPRLEDQALMSILVSQLLDFMITNDDRKVPVSELQGKVVGVYIQSLDGPPSEFTQTLVQDRRCNKLACCLRIKQNTYYNNLELPDPPILTIIGPDGNILHSNVIEIVKEHRVEAYPFTPEKLAELKEVKQAEQEPQTLESILVSDSLDFLIDRGGVKIPVSDLVGKTILVSFLSRWTVAKDWPLKVKYPEKYQFEDAEEYDLLLTRTGVYECFQMFNDGDIWRDAPGRDGKIVNSNAVSVLRKFGCNAYPWTQERIAEVEEVVNKRLAACTLESILISWVKDFVINKSGDQIPIESMATVIAFGPSDAYPFTEEHLREVEAQVEEMAMEWPRTVKHVRHKNHDLILRHNRTYECSICNVTGVVWTYFCEGCNSKYHPSCVLKDDTIGLRFVLSDYGHYANDGEEETICES</sequence>
<dbReference type="InterPro" id="IPR052259">
    <property type="entry name" value="Nucleoredoxin-like"/>
</dbReference>
<dbReference type="SUPFAM" id="SSF57889">
    <property type="entry name" value="Cysteine-rich domain"/>
    <property type="match status" value="1"/>
</dbReference>
<evidence type="ECO:0000313" key="3">
    <source>
        <dbReference type="EMBL" id="KAJ7953613.1"/>
    </source>
</evidence>
<dbReference type="PANTHER" id="PTHR13871">
    <property type="entry name" value="THIOREDOXIN"/>
    <property type="match status" value="1"/>
</dbReference>
<comment type="caution">
    <text evidence="3">The sequence shown here is derived from an EMBL/GenBank/DDBJ whole genome shotgun (WGS) entry which is preliminary data.</text>
</comment>
<evidence type="ECO:0000256" key="2">
    <source>
        <dbReference type="ARBA" id="ARBA00023027"/>
    </source>
</evidence>
<keyword evidence="2" id="KW-0520">NAD</keyword>
<organism evidence="3 4">
    <name type="scientific">Quillaja saponaria</name>
    <name type="common">Soap bark tree</name>
    <dbReference type="NCBI Taxonomy" id="32244"/>
    <lineage>
        <taxon>Eukaryota</taxon>
        <taxon>Viridiplantae</taxon>
        <taxon>Streptophyta</taxon>
        <taxon>Embryophyta</taxon>
        <taxon>Tracheophyta</taxon>
        <taxon>Spermatophyta</taxon>
        <taxon>Magnoliopsida</taxon>
        <taxon>eudicotyledons</taxon>
        <taxon>Gunneridae</taxon>
        <taxon>Pentapetalae</taxon>
        <taxon>rosids</taxon>
        <taxon>fabids</taxon>
        <taxon>Fabales</taxon>
        <taxon>Quillajaceae</taxon>
        <taxon>Quillaja</taxon>
    </lineage>
</organism>
<dbReference type="PANTHER" id="PTHR13871:SF104">
    <property type="entry name" value="NUCLEOREDOXIN 1 ISOFORM X1-RELATED"/>
    <property type="match status" value="1"/>
</dbReference>
<evidence type="ECO:0000313" key="4">
    <source>
        <dbReference type="Proteomes" id="UP001163823"/>
    </source>
</evidence>
<gene>
    <name evidence="3" type="ORF">O6P43_025293</name>
</gene>
<dbReference type="Proteomes" id="UP001163823">
    <property type="component" value="Chromosome 10"/>
</dbReference>
<reference evidence="3" key="1">
    <citation type="journal article" date="2023" name="Science">
        <title>Elucidation of the pathway for biosynthesis of saponin adjuvants from the soapbark tree.</title>
        <authorList>
            <person name="Reed J."/>
            <person name="Orme A."/>
            <person name="El-Demerdash A."/>
            <person name="Owen C."/>
            <person name="Martin L.B.B."/>
            <person name="Misra R.C."/>
            <person name="Kikuchi S."/>
            <person name="Rejzek M."/>
            <person name="Martin A.C."/>
            <person name="Harkess A."/>
            <person name="Leebens-Mack J."/>
            <person name="Louveau T."/>
            <person name="Stephenson M.J."/>
            <person name="Osbourn A."/>
        </authorList>
    </citation>
    <scope>NUCLEOTIDE SEQUENCE</scope>
    <source>
        <strain evidence="3">S10</strain>
    </source>
</reference>
<dbReference type="AlphaFoldDB" id="A0AAD7L8P6"/>
<proteinExistence type="predicted"/>
<dbReference type="EMBL" id="JARAOO010000010">
    <property type="protein sequence ID" value="KAJ7953613.1"/>
    <property type="molecule type" value="Genomic_DNA"/>
</dbReference>
<keyword evidence="1" id="KW-0560">Oxidoreductase</keyword>
<accession>A0AAD7L8P6</accession>
<protein>
    <submittedName>
        <fullName evidence="3">DC1 domain-containing protein</fullName>
    </submittedName>
</protein>